<proteinExistence type="predicted"/>
<protein>
    <submittedName>
        <fullName evidence="1">Uncharacterized protein</fullName>
    </submittedName>
</protein>
<dbReference type="AlphaFoldDB" id="A0ABD2CMD3"/>
<sequence>MDGEGEGEGEDDDDVDDILVHVRDSLHSKRYYEALGQSNQPDDFGRILYELAKDELEKRKASVSR</sequence>
<organism evidence="1 2">
    <name type="scientific">Vespula maculifrons</name>
    <name type="common">Eastern yellow jacket</name>
    <name type="synonym">Wasp</name>
    <dbReference type="NCBI Taxonomy" id="7453"/>
    <lineage>
        <taxon>Eukaryota</taxon>
        <taxon>Metazoa</taxon>
        <taxon>Ecdysozoa</taxon>
        <taxon>Arthropoda</taxon>
        <taxon>Hexapoda</taxon>
        <taxon>Insecta</taxon>
        <taxon>Pterygota</taxon>
        <taxon>Neoptera</taxon>
        <taxon>Endopterygota</taxon>
        <taxon>Hymenoptera</taxon>
        <taxon>Apocrita</taxon>
        <taxon>Aculeata</taxon>
        <taxon>Vespoidea</taxon>
        <taxon>Vespidae</taxon>
        <taxon>Vespinae</taxon>
        <taxon>Vespula</taxon>
    </lineage>
</organism>
<evidence type="ECO:0000313" key="2">
    <source>
        <dbReference type="Proteomes" id="UP001607303"/>
    </source>
</evidence>
<gene>
    <name evidence="1" type="ORF">V1477_005777</name>
</gene>
<name>A0ABD2CMD3_VESMC</name>
<comment type="caution">
    <text evidence="1">The sequence shown here is derived from an EMBL/GenBank/DDBJ whole genome shotgun (WGS) entry which is preliminary data.</text>
</comment>
<keyword evidence="2" id="KW-1185">Reference proteome</keyword>
<dbReference type="EMBL" id="JAYRBN010000039">
    <property type="protein sequence ID" value="KAL2745859.1"/>
    <property type="molecule type" value="Genomic_DNA"/>
</dbReference>
<evidence type="ECO:0000313" key="1">
    <source>
        <dbReference type="EMBL" id="KAL2745859.1"/>
    </source>
</evidence>
<accession>A0ABD2CMD3</accession>
<dbReference type="Proteomes" id="UP001607303">
    <property type="component" value="Unassembled WGS sequence"/>
</dbReference>
<reference evidence="1 2" key="1">
    <citation type="journal article" date="2024" name="Ann. Entomol. Soc. Am.">
        <title>Genomic analyses of the southern and eastern yellowjacket wasps (Hymenoptera: Vespidae) reveal evolutionary signatures of social life.</title>
        <authorList>
            <person name="Catto M.A."/>
            <person name="Caine P.B."/>
            <person name="Orr S.E."/>
            <person name="Hunt B.G."/>
            <person name="Goodisman M.A.D."/>
        </authorList>
    </citation>
    <scope>NUCLEOTIDE SEQUENCE [LARGE SCALE GENOMIC DNA]</scope>
    <source>
        <strain evidence="1">232</strain>
        <tissue evidence="1">Head and thorax</tissue>
    </source>
</reference>